<dbReference type="EMBL" id="LYPB01000049">
    <property type="protein sequence ID" value="OAS21187.1"/>
    <property type="molecule type" value="Genomic_DNA"/>
</dbReference>
<dbReference type="RefSeq" id="WP_068662763.1">
    <property type="nucleotide sequence ID" value="NZ_LYPB01000049.1"/>
</dbReference>
<dbReference type="AlphaFoldDB" id="A0A198AIY5"/>
<name>A0A198AIY5_9BACL</name>
<evidence type="ECO:0000313" key="1">
    <source>
        <dbReference type="EMBL" id="OAS21187.1"/>
    </source>
</evidence>
<reference evidence="1 2" key="1">
    <citation type="submission" date="2016-05" db="EMBL/GenBank/DDBJ databases">
        <title>Paenibacillus sp. 1ZS3-15 nov., isolated from the rhizosphere soil.</title>
        <authorList>
            <person name="Zhang X.X."/>
            <person name="Zhang J."/>
        </authorList>
    </citation>
    <scope>NUCLEOTIDE SEQUENCE [LARGE SCALE GENOMIC DNA]</scope>
    <source>
        <strain evidence="1 2">1ZS3-15</strain>
    </source>
</reference>
<comment type="caution">
    <text evidence="1">The sequence shown here is derived from an EMBL/GenBank/DDBJ whole genome shotgun (WGS) entry which is preliminary data.</text>
</comment>
<evidence type="ECO:0000313" key="2">
    <source>
        <dbReference type="Proteomes" id="UP000078454"/>
    </source>
</evidence>
<dbReference type="Gene3D" id="3.40.50.1010">
    <property type="entry name" value="5'-nuclease"/>
    <property type="match status" value="1"/>
</dbReference>
<dbReference type="SUPFAM" id="SSF88723">
    <property type="entry name" value="PIN domain-like"/>
    <property type="match status" value="1"/>
</dbReference>
<dbReference type="STRING" id="1850517.A8708_30345"/>
<gene>
    <name evidence="1" type="ORF">A8708_30345</name>
</gene>
<protein>
    <recommendedName>
        <fullName evidence="3">PIN domain-containing protein</fullName>
    </recommendedName>
</protein>
<evidence type="ECO:0008006" key="3">
    <source>
        <dbReference type="Google" id="ProtNLM"/>
    </source>
</evidence>
<accession>A0A198AIY5</accession>
<sequence length="156" mass="18431">MDNHLNIQDAIFLDETALAALMNPKDPRYIKARSMFLDLHDLERNYMTTNSIVFDLHEWLRNEYSYEQAEYFLKAIEKAVSRGRLAVISSGPEFEGESRRLLMDRPELRFSLSEALTAVTMSYYQVKRIFTFNRNFMMLKNLDKDIRIIPSHHFGN</sequence>
<organism evidence="1 2">
    <name type="scientific">Paenibacillus oryzisoli</name>
    <dbReference type="NCBI Taxonomy" id="1850517"/>
    <lineage>
        <taxon>Bacteria</taxon>
        <taxon>Bacillati</taxon>
        <taxon>Bacillota</taxon>
        <taxon>Bacilli</taxon>
        <taxon>Bacillales</taxon>
        <taxon>Paenibacillaceae</taxon>
        <taxon>Paenibacillus</taxon>
    </lineage>
</organism>
<keyword evidence="2" id="KW-1185">Reference proteome</keyword>
<proteinExistence type="predicted"/>
<dbReference type="Proteomes" id="UP000078454">
    <property type="component" value="Unassembled WGS sequence"/>
</dbReference>
<dbReference type="InterPro" id="IPR029060">
    <property type="entry name" value="PIN-like_dom_sf"/>
</dbReference>
<dbReference type="OrthoDB" id="2601625at2"/>